<dbReference type="InterPro" id="IPR036465">
    <property type="entry name" value="vWFA_dom_sf"/>
</dbReference>
<dbReference type="EMBL" id="CAHP01000042">
    <property type="protein sequence ID" value="CCG42801.1"/>
    <property type="molecule type" value="Genomic_DNA"/>
</dbReference>
<dbReference type="eggNOG" id="COG2304">
    <property type="taxonomic scope" value="Bacteria"/>
</dbReference>
<feature type="region of interest" description="Disordered" evidence="1">
    <location>
        <begin position="232"/>
        <end position="318"/>
    </location>
</feature>
<reference evidence="4 5" key="1">
    <citation type="journal article" date="2012" name="J. Bacteriol.">
        <title>Draft Genome Sequence of the Purple Photosynthetic Bacterium Phaeospirillum molischianum DSM120, a Particularly Versatile Bacterium.</title>
        <authorList>
            <person name="Duquesne K."/>
            <person name="Prima V."/>
            <person name="Ji B."/>
            <person name="Rouy Z."/>
            <person name="Medigue C."/>
            <person name="Talla E."/>
            <person name="Sturgis J.N."/>
        </authorList>
    </citation>
    <scope>NUCLEOTIDE SEQUENCE [LARGE SCALE GENOMIC DNA]</scope>
    <source>
        <strain evidence="5">DSM120</strain>
    </source>
</reference>
<dbReference type="SUPFAM" id="SSF53300">
    <property type="entry name" value="vWA-like"/>
    <property type="match status" value="1"/>
</dbReference>
<keyword evidence="5" id="KW-1185">Reference proteome</keyword>
<dbReference type="STRING" id="1150626.PHAMO_470052"/>
<dbReference type="Gene3D" id="3.40.50.410">
    <property type="entry name" value="von Willebrand factor, type A domain"/>
    <property type="match status" value="1"/>
</dbReference>
<dbReference type="AlphaFoldDB" id="H8FWR3"/>
<dbReference type="RefSeq" id="WP_002730606.1">
    <property type="nucleotide sequence ID" value="NZ_CAHP01000042.1"/>
</dbReference>
<evidence type="ECO:0000259" key="3">
    <source>
        <dbReference type="PROSITE" id="PS50234"/>
    </source>
</evidence>
<organism evidence="4 5">
    <name type="scientific">Magnetospirillum molischianum DSM 120</name>
    <dbReference type="NCBI Taxonomy" id="1150626"/>
    <lineage>
        <taxon>Bacteria</taxon>
        <taxon>Pseudomonadati</taxon>
        <taxon>Pseudomonadota</taxon>
        <taxon>Alphaproteobacteria</taxon>
        <taxon>Rhodospirillales</taxon>
        <taxon>Rhodospirillaceae</taxon>
        <taxon>Magnetospirillum</taxon>
    </lineage>
</organism>
<dbReference type="Proteomes" id="UP000004169">
    <property type="component" value="Unassembled WGS sequence"/>
</dbReference>
<evidence type="ECO:0000313" key="5">
    <source>
        <dbReference type="Proteomes" id="UP000004169"/>
    </source>
</evidence>
<proteinExistence type="predicted"/>
<dbReference type="InterPro" id="IPR002035">
    <property type="entry name" value="VWF_A"/>
</dbReference>
<dbReference type="Pfam" id="PF13519">
    <property type="entry name" value="VWA_2"/>
    <property type="match status" value="1"/>
</dbReference>
<dbReference type="SMART" id="SM00327">
    <property type="entry name" value="VWA"/>
    <property type="match status" value="1"/>
</dbReference>
<sequence>MRHRLRVTRVEAALYHPIVIGGQPAGSWHPQVDALIRRYHPPIIASVLAMPMPTADGATIEWYSDLSDQPVPLTQLAAPARAQAEALLAERLAVLRNLAERMEMEADPSQHNLVQALRSAAVQPKPEHVFVIGGQPVVVMWGQAAPTPVVAPLAAAAVVAGLPWWRRVWLRWLILALLLLLLLGLLFGLRGCGLFDLPLAGQTEAGADLVGLKDEEGRLRDQAEALRKELRQRLESCPVPEEKPRAEAPPALPKTEITKPNLQAAPLKVEPKAEEAPKAEPKKLEPKPEPKPEPKLQPQAKAQTPPPQKQSQNCPPARQKWEAPEVVLLLDASGSMAFAAGIPNSEIEDAYRRASAGDRAALMRLKSMIQPNGKSRLDIARQSILETVPQLPSDVDVGLVVVGECQGADNYKFFAPNERGRLGELLSNVRPHEGTPLARGIERAANMMDGNSVPGVLIVVSDGDESCGGDPCAAARAMAQKKPNLKINFIDVNGAGQGSSACVVGPSGGKVYKMRKVDELPELVRKSSEQPMGGPGCKP</sequence>
<accession>H8FWR3</accession>
<name>H8FWR3_MAGML</name>
<protein>
    <recommendedName>
        <fullName evidence="3">VWFA domain-containing protein</fullName>
    </recommendedName>
</protein>
<gene>
    <name evidence="4" type="ORF">PHAMO_470052</name>
</gene>
<keyword evidence="2" id="KW-0812">Transmembrane</keyword>
<feature type="compositionally biased region" description="Basic and acidic residues" evidence="1">
    <location>
        <begin position="232"/>
        <end position="246"/>
    </location>
</feature>
<feature type="compositionally biased region" description="Basic and acidic residues" evidence="1">
    <location>
        <begin position="269"/>
        <end position="294"/>
    </location>
</feature>
<feature type="transmembrane region" description="Helical" evidence="2">
    <location>
        <begin position="169"/>
        <end position="189"/>
    </location>
</feature>
<keyword evidence="2" id="KW-1133">Transmembrane helix</keyword>
<feature type="domain" description="VWFA" evidence="3">
    <location>
        <begin position="325"/>
        <end position="527"/>
    </location>
</feature>
<evidence type="ECO:0000313" key="4">
    <source>
        <dbReference type="EMBL" id="CCG42801.1"/>
    </source>
</evidence>
<evidence type="ECO:0000256" key="1">
    <source>
        <dbReference type="SAM" id="MobiDB-lite"/>
    </source>
</evidence>
<keyword evidence="2" id="KW-0472">Membrane</keyword>
<dbReference type="PROSITE" id="PS50234">
    <property type="entry name" value="VWFA"/>
    <property type="match status" value="1"/>
</dbReference>
<comment type="caution">
    <text evidence="4">The sequence shown here is derived from an EMBL/GenBank/DDBJ whole genome shotgun (WGS) entry which is preliminary data.</text>
</comment>
<evidence type="ECO:0000256" key="2">
    <source>
        <dbReference type="SAM" id="Phobius"/>
    </source>
</evidence>